<evidence type="ECO:0000313" key="12">
    <source>
        <dbReference type="EMBL" id="EHN09292.1"/>
    </source>
</evidence>
<evidence type="ECO:0000259" key="11">
    <source>
        <dbReference type="PROSITE" id="PS50113"/>
    </source>
</evidence>
<dbReference type="PANTHER" id="PTHR24421:SF10">
    <property type="entry name" value="NITRATE_NITRITE SENSOR PROTEIN NARQ"/>
    <property type="match status" value="1"/>
</dbReference>
<dbReference type="SUPFAM" id="SSF55785">
    <property type="entry name" value="PYP-like sensor domain (PAS domain)"/>
    <property type="match status" value="1"/>
</dbReference>
<dbReference type="OrthoDB" id="5241729at2"/>
<dbReference type="Proteomes" id="UP000005143">
    <property type="component" value="Unassembled WGS sequence"/>
</dbReference>
<keyword evidence="6 12" id="KW-0418">Kinase</keyword>
<dbReference type="PROSITE" id="PS50112">
    <property type="entry name" value="PAS"/>
    <property type="match status" value="1"/>
</dbReference>
<keyword evidence="4" id="KW-0808">Transferase</keyword>
<dbReference type="InterPro" id="IPR000700">
    <property type="entry name" value="PAS-assoc_C"/>
</dbReference>
<proteinExistence type="predicted"/>
<dbReference type="GO" id="GO:0046983">
    <property type="term" value="F:protein dimerization activity"/>
    <property type="evidence" value="ECO:0007669"/>
    <property type="project" value="InterPro"/>
</dbReference>
<feature type="domain" description="PAC" evidence="11">
    <location>
        <begin position="103"/>
        <end position="153"/>
    </location>
</feature>
<name>H0EAG5_9ACTN</name>
<comment type="catalytic activity">
    <reaction evidence="1">
        <text>ATP + protein L-histidine = ADP + protein N-phospho-L-histidine.</text>
        <dbReference type="EC" id="2.7.13.3"/>
    </reaction>
</comment>
<dbReference type="RefSeq" id="WP_007578301.1">
    <property type="nucleotide sequence ID" value="NZ_AGUD01000295.1"/>
</dbReference>
<dbReference type="Gene3D" id="1.20.5.1930">
    <property type="match status" value="1"/>
</dbReference>
<keyword evidence="13" id="KW-1185">Reference proteome</keyword>
<dbReference type="Gene3D" id="3.30.450.20">
    <property type="entry name" value="PAS domain"/>
    <property type="match status" value="1"/>
</dbReference>
<evidence type="ECO:0000313" key="13">
    <source>
        <dbReference type="Proteomes" id="UP000005143"/>
    </source>
</evidence>
<dbReference type="InterPro" id="IPR013767">
    <property type="entry name" value="PAS_fold"/>
</dbReference>
<dbReference type="CDD" id="cd00130">
    <property type="entry name" value="PAS"/>
    <property type="match status" value="1"/>
</dbReference>
<dbReference type="GO" id="GO:0006355">
    <property type="term" value="P:regulation of DNA-templated transcription"/>
    <property type="evidence" value="ECO:0007669"/>
    <property type="project" value="InterPro"/>
</dbReference>
<dbReference type="PATRIC" id="fig|1097667.3.peg.3804"/>
<dbReference type="Gene3D" id="3.30.565.10">
    <property type="entry name" value="Histidine kinase-like ATPase, C-terminal domain"/>
    <property type="match status" value="1"/>
</dbReference>
<evidence type="ECO:0000256" key="2">
    <source>
        <dbReference type="ARBA" id="ARBA00012438"/>
    </source>
</evidence>
<dbReference type="InterPro" id="IPR036890">
    <property type="entry name" value="HATPase_C_sf"/>
</dbReference>
<dbReference type="GO" id="GO:0005524">
    <property type="term" value="F:ATP binding"/>
    <property type="evidence" value="ECO:0007669"/>
    <property type="project" value="UniProtKB-KW"/>
</dbReference>
<evidence type="ECO:0000256" key="4">
    <source>
        <dbReference type="ARBA" id="ARBA00022679"/>
    </source>
</evidence>
<dbReference type="NCBIfam" id="TIGR00229">
    <property type="entry name" value="sensory_box"/>
    <property type="match status" value="1"/>
</dbReference>
<evidence type="ECO:0000256" key="8">
    <source>
        <dbReference type="ARBA" id="ARBA00023012"/>
    </source>
</evidence>
<dbReference type="PROSITE" id="PS50113">
    <property type="entry name" value="PAC"/>
    <property type="match status" value="1"/>
</dbReference>
<evidence type="ECO:0000256" key="1">
    <source>
        <dbReference type="ARBA" id="ARBA00000085"/>
    </source>
</evidence>
<gene>
    <name evidence="12" type="ORF">PAI11_38390</name>
</gene>
<dbReference type="InterPro" id="IPR011712">
    <property type="entry name" value="Sig_transdc_His_kin_sub3_dim/P"/>
</dbReference>
<dbReference type="AlphaFoldDB" id="H0EAG5"/>
<dbReference type="SMART" id="SM00091">
    <property type="entry name" value="PAS"/>
    <property type="match status" value="1"/>
</dbReference>
<keyword evidence="3" id="KW-0597">Phosphoprotein</keyword>
<dbReference type="Pfam" id="PF00989">
    <property type="entry name" value="PAS"/>
    <property type="match status" value="1"/>
</dbReference>
<dbReference type="PANTHER" id="PTHR24421">
    <property type="entry name" value="NITRATE/NITRITE SENSOR PROTEIN NARX-RELATED"/>
    <property type="match status" value="1"/>
</dbReference>
<dbReference type="CDD" id="cd16917">
    <property type="entry name" value="HATPase_UhpB-NarQ-NarX-like"/>
    <property type="match status" value="1"/>
</dbReference>
<keyword evidence="5" id="KW-0547">Nucleotide-binding</keyword>
<organism evidence="12 13">
    <name type="scientific">Patulibacter medicamentivorans</name>
    <dbReference type="NCBI Taxonomy" id="1097667"/>
    <lineage>
        <taxon>Bacteria</taxon>
        <taxon>Bacillati</taxon>
        <taxon>Actinomycetota</taxon>
        <taxon>Thermoleophilia</taxon>
        <taxon>Solirubrobacterales</taxon>
        <taxon>Patulibacteraceae</taxon>
        <taxon>Patulibacter</taxon>
    </lineage>
</organism>
<feature type="region of interest" description="Disordered" evidence="9">
    <location>
        <begin position="1"/>
        <end position="22"/>
    </location>
</feature>
<dbReference type="InterPro" id="IPR003594">
    <property type="entry name" value="HATPase_dom"/>
</dbReference>
<evidence type="ECO:0000256" key="6">
    <source>
        <dbReference type="ARBA" id="ARBA00022777"/>
    </source>
</evidence>
<evidence type="ECO:0000256" key="3">
    <source>
        <dbReference type="ARBA" id="ARBA00022553"/>
    </source>
</evidence>
<evidence type="ECO:0000256" key="9">
    <source>
        <dbReference type="SAM" id="MobiDB-lite"/>
    </source>
</evidence>
<protein>
    <recommendedName>
        <fullName evidence="2">histidine kinase</fullName>
        <ecNumber evidence="2">2.7.13.3</ecNumber>
    </recommendedName>
</protein>
<dbReference type="Pfam" id="PF02518">
    <property type="entry name" value="HATPase_c"/>
    <property type="match status" value="1"/>
</dbReference>
<dbReference type="InterPro" id="IPR050482">
    <property type="entry name" value="Sensor_HK_TwoCompSys"/>
</dbReference>
<evidence type="ECO:0000256" key="7">
    <source>
        <dbReference type="ARBA" id="ARBA00022840"/>
    </source>
</evidence>
<dbReference type="GO" id="GO:0016020">
    <property type="term" value="C:membrane"/>
    <property type="evidence" value="ECO:0007669"/>
    <property type="project" value="InterPro"/>
</dbReference>
<feature type="domain" description="PAS" evidence="10">
    <location>
        <begin position="24"/>
        <end position="69"/>
    </location>
</feature>
<feature type="compositionally biased region" description="Pro residues" evidence="9">
    <location>
        <begin position="8"/>
        <end position="18"/>
    </location>
</feature>
<dbReference type="InterPro" id="IPR000014">
    <property type="entry name" value="PAS"/>
</dbReference>
<evidence type="ECO:0000256" key="5">
    <source>
        <dbReference type="ARBA" id="ARBA00022741"/>
    </source>
</evidence>
<dbReference type="GO" id="GO:0000155">
    <property type="term" value="F:phosphorelay sensor kinase activity"/>
    <property type="evidence" value="ECO:0007669"/>
    <property type="project" value="InterPro"/>
</dbReference>
<keyword evidence="8" id="KW-0902">Two-component regulatory system</keyword>
<sequence>MDGGPDPGGEPPALPPDALPGSDPPAVLGALLESVADAVYVVDHAGTVRFANAAALELLGYREDELVGRPSHAAIHHTRPDGRPFPESECPLLRPRITGEVVRIWEDWFVRRDGTMVPVAYSSAPIATADGRGAVVVFRDVSDRRAAEQAERGAAVERARAEELERSRIRIVEAADAERRRIGRDLHDGAQQRLMNVALQVRQALAAIDGERPEAAREDLAGALDELRATLAELRELAAGIHPSILTNRGLAAAVDGLTGRMPLPVRATVPEVRWPPAIEATAYFVIAEALANVTKHAGASLARIDVRERDGRLLVEVGDDGRGGADLGAGRGLQGLADRVAALGGSLAIEPGEAGGTVVRAALPLPGAMSG</sequence>
<accession>H0EAG5</accession>
<dbReference type="Pfam" id="PF07730">
    <property type="entry name" value="HisKA_3"/>
    <property type="match status" value="1"/>
</dbReference>
<dbReference type="EMBL" id="AGUD01000295">
    <property type="protein sequence ID" value="EHN09292.1"/>
    <property type="molecule type" value="Genomic_DNA"/>
</dbReference>
<evidence type="ECO:0000259" key="10">
    <source>
        <dbReference type="PROSITE" id="PS50112"/>
    </source>
</evidence>
<dbReference type="SUPFAM" id="SSF55874">
    <property type="entry name" value="ATPase domain of HSP90 chaperone/DNA topoisomerase II/histidine kinase"/>
    <property type="match status" value="1"/>
</dbReference>
<comment type="caution">
    <text evidence="12">The sequence shown here is derived from an EMBL/GenBank/DDBJ whole genome shotgun (WGS) entry which is preliminary data.</text>
</comment>
<dbReference type="EC" id="2.7.13.3" evidence="2"/>
<keyword evidence="7" id="KW-0067">ATP-binding</keyword>
<reference evidence="12 13" key="1">
    <citation type="journal article" date="2013" name="Biodegradation">
        <title>Quantitative proteomic analysis of ibuprofen-degrading Patulibacter sp. strain I11.</title>
        <authorList>
            <person name="Almeida B."/>
            <person name="Kjeldal H."/>
            <person name="Lolas I."/>
            <person name="Knudsen A.D."/>
            <person name="Carvalho G."/>
            <person name="Nielsen K.L."/>
            <person name="Barreto Crespo M.T."/>
            <person name="Stensballe A."/>
            <person name="Nielsen J.L."/>
        </authorList>
    </citation>
    <scope>NUCLEOTIDE SEQUENCE [LARGE SCALE GENOMIC DNA]</scope>
    <source>
        <strain evidence="12 13">I11</strain>
    </source>
</reference>
<dbReference type="InterPro" id="IPR035965">
    <property type="entry name" value="PAS-like_dom_sf"/>
</dbReference>